<dbReference type="SUPFAM" id="SSF46785">
    <property type="entry name" value="Winged helix' DNA-binding domain"/>
    <property type="match status" value="1"/>
</dbReference>
<dbReference type="Pfam" id="PF13401">
    <property type="entry name" value="AAA_22"/>
    <property type="match status" value="1"/>
</dbReference>
<organism evidence="8 9">
    <name type="scientific">Haladaptatus litoreus</name>
    <dbReference type="NCBI Taxonomy" id="553468"/>
    <lineage>
        <taxon>Archaea</taxon>
        <taxon>Methanobacteriati</taxon>
        <taxon>Methanobacteriota</taxon>
        <taxon>Stenosarchaea group</taxon>
        <taxon>Halobacteria</taxon>
        <taxon>Halobacteriales</taxon>
        <taxon>Haladaptataceae</taxon>
        <taxon>Haladaptatus</taxon>
    </lineage>
</organism>
<dbReference type="InterPro" id="IPR049945">
    <property type="entry name" value="AAA_22"/>
</dbReference>
<dbReference type="Proteomes" id="UP000186914">
    <property type="component" value="Unassembled WGS sequence"/>
</dbReference>
<evidence type="ECO:0000313" key="8">
    <source>
        <dbReference type="EMBL" id="SIR97638.1"/>
    </source>
</evidence>
<dbReference type="InterPro" id="IPR015163">
    <property type="entry name" value="Cdc6_C"/>
</dbReference>
<evidence type="ECO:0000313" key="9">
    <source>
        <dbReference type="Proteomes" id="UP000186914"/>
    </source>
</evidence>
<accession>A0A1N7FB75</accession>
<keyword evidence="3 5" id="KW-0547">Nucleotide-binding</keyword>
<dbReference type="InterPro" id="IPR036388">
    <property type="entry name" value="WH-like_DNA-bd_sf"/>
</dbReference>
<dbReference type="SUPFAM" id="SSF52540">
    <property type="entry name" value="P-loop containing nucleoside triphosphate hydrolases"/>
    <property type="match status" value="1"/>
</dbReference>
<dbReference type="Gene3D" id="1.10.10.10">
    <property type="entry name" value="Winged helix-like DNA-binding domain superfamily/Winged helix DNA-binding domain"/>
    <property type="match status" value="1"/>
</dbReference>
<keyword evidence="2 5" id="KW-0235">DNA replication</keyword>
<dbReference type="EMBL" id="FTNO01000008">
    <property type="protein sequence ID" value="SIR97638.1"/>
    <property type="molecule type" value="Genomic_DNA"/>
</dbReference>
<feature type="binding site" evidence="5">
    <location>
        <position position="237"/>
    </location>
    <ligand>
        <name>ATP</name>
        <dbReference type="ChEBI" id="CHEBI:30616"/>
    </ligand>
</feature>
<feature type="binding site" evidence="5">
    <location>
        <position position="225"/>
    </location>
    <ligand>
        <name>ATP</name>
        <dbReference type="ChEBI" id="CHEBI:30616"/>
    </ligand>
</feature>
<evidence type="ECO:0000256" key="4">
    <source>
        <dbReference type="ARBA" id="ARBA00022840"/>
    </source>
</evidence>
<dbReference type="SMART" id="SM00382">
    <property type="entry name" value="AAA"/>
    <property type="match status" value="1"/>
</dbReference>
<dbReference type="FunFam" id="1.10.8.60:FF:000073">
    <property type="entry name" value="ORC1-type DNA replication protein"/>
    <property type="match status" value="1"/>
</dbReference>
<evidence type="ECO:0000259" key="6">
    <source>
        <dbReference type="SMART" id="SM00382"/>
    </source>
</evidence>
<evidence type="ECO:0000256" key="1">
    <source>
        <dbReference type="ARBA" id="ARBA00006184"/>
    </source>
</evidence>
<dbReference type="Gene3D" id="1.10.8.60">
    <property type="match status" value="1"/>
</dbReference>
<feature type="domain" description="AAA+ ATPase" evidence="6">
    <location>
        <begin position="66"/>
        <end position="237"/>
    </location>
</feature>
<keyword evidence="8" id="KW-0131">Cell cycle</keyword>
<dbReference type="Pfam" id="PF22703">
    <property type="entry name" value="Cdc6_lid"/>
    <property type="match status" value="1"/>
</dbReference>
<dbReference type="GO" id="GO:0005524">
    <property type="term" value="F:ATP binding"/>
    <property type="evidence" value="ECO:0007669"/>
    <property type="project" value="UniProtKB-UniRule"/>
</dbReference>
<dbReference type="HAMAP" id="MF_01407">
    <property type="entry name" value="ORC1_type_DNA_replic_protein"/>
    <property type="match status" value="1"/>
</dbReference>
<keyword evidence="9" id="KW-1185">Reference proteome</keyword>
<evidence type="ECO:0000256" key="2">
    <source>
        <dbReference type="ARBA" id="ARBA00022705"/>
    </source>
</evidence>
<evidence type="ECO:0000259" key="7">
    <source>
        <dbReference type="SMART" id="SM01074"/>
    </source>
</evidence>
<reference evidence="9" key="1">
    <citation type="submission" date="2017-01" db="EMBL/GenBank/DDBJ databases">
        <authorList>
            <person name="Varghese N."/>
            <person name="Submissions S."/>
        </authorList>
    </citation>
    <scope>NUCLEOTIDE SEQUENCE [LARGE SCALE GENOMIC DNA]</scope>
    <source>
        <strain evidence="9">CGMCC 1.7737</strain>
    </source>
</reference>
<feature type="domain" description="Cdc6 C-terminal" evidence="7">
    <location>
        <begin position="319"/>
        <end position="403"/>
    </location>
</feature>
<dbReference type="CDD" id="cd08768">
    <property type="entry name" value="Cdc6_C"/>
    <property type="match status" value="1"/>
</dbReference>
<comment type="function">
    <text evidence="5">Involved in regulation of DNA replication.</text>
</comment>
<dbReference type="RefSeq" id="WP_084186461.1">
    <property type="nucleotide sequence ID" value="NZ_FTNO01000008.1"/>
</dbReference>
<dbReference type="InterPro" id="IPR003593">
    <property type="entry name" value="AAA+_ATPase"/>
</dbReference>
<dbReference type="GO" id="GO:0006260">
    <property type="term" value="P:DNA replication"/>
    <property type="evidence" value="ECO:0007669"/>
    <property type="project" value="UniProtKB-UniRule"/>
</dbReference>
<gene>
    <name evidence="8" type="ORF">SAMN05421858_4906</name>
</gene>
<evidence type="ECO:0000256" key="5">
    <source>
        <dbReference type="HAMAP-Rule" id="MF_01407"/>
    </source>
</evidence>
<keyword evidence="4 5" id="KW-0067">ATP-binding</keyword>
<dbReference type="InterPro" id="IPR055237">
    <property type="entry name" value="Cdc6_lid"/>
</dbReference>
<dbReference type="GO" id="GO:0051301">
    <property type="term" value="P:cell division"/>
    <property type="evidence" value="ECO:0007669"/>
    <property type="project" value="UniProtKB-KW"/>
</dbReference>
<dbReference type="NCBIfam" id="TIGR02928">
    <property type="entry name" value="orc1/cdc6 family replication initiation protein"/>
    <property type="match status" value="1"/>
</dbReference>
<dbReference type="InterPro" id="IPR014277">
    <property type="entry name" value="Orc1/Cdc6_arc"/>
</dbReference>
<dbReference type="Pfam" id="PF09079">
    <property type="entry name" value="WHD_Cdc6"/>
    <property type="match status" value="1"/>
</dbReference>
<dbReference type="Gene3D" id="3.40.50.300">
    <property type="entry name" value="P-loop containing nucleotide triphosphate hydrolases"/>
    <property type="match status" value="1"/>
</dbReference>
<dbReference type="InterPro" id="IPR036390">
    <property type="entry name" value="WH_DNA-bd_sf"/>
</dbReference>
<proteinExistence type="inferred from homology"/>
<comment type="similarity">
    <text evidence="1 5">Belongs to the CDC6/cdc18 family.</text>
</comment>
<keyword evidence="8" id="KW-0132">Cell division</keyword>
<evidence type="ECO:0000256" key="3">
    <source>
        <dbReference type="ARBA" id="ARBA00022741"/>
    </source>
</evidence>
<dbReference type="InterPro" id="IPR027417">
    <property type="entry name" value="P-loop_NTPase"/>
</dbReference>
<dbReference type="PANTHER" id="PTHR10763:SF22">
    <property type="entry name" value="ORC1-TYPE DNA REPLICATION PROTEIN"/>
    <property type="match status" value="1"/>
</dbReference>
<dbReference type="InterPro" id="IPR050311">
    <property type="entry name" value="ORC1/CDC6"/>
</dbReference>
<sequence length="420" mass="46861">MPNDPIPTPDPEDIADDPLTQRNDSIFARRELLRIGHVPDSDRIVGRDGEIKDIEELLRPGVFGDPPGNAIVYGKTGSGKSLVSRHVTGRARAIAQNNDISLISAYIDCDQANTITRVARSLSQQAEYQSTRSLDIPDKGIGSSEYMDYLYTLLEDADVLIAIIDEIDKLGDDEILFKLSRAEESGKTDCYIGVIAISNKIEYYENLDERVKSSFQDDELVFHPYDARQIREILNKRRDAFQPDVLDDGVIPRVAALAAREHGDARKAIEILSSAGKLAARNGDSSVSEDHVDAAQDYAEMSRFQELIRGSTPHSKYVLFALAYLQKSSLKQAFSTGEIYRVYEDVCKSEGTDPLSHQRVLELLKEWAFSDVTENRHTGGGKSEGSYREHSLLRDSDMVLDTVFEEPKTKQNIVSDLQDG</sequence>
<feature type="binding site" evidence="5">
    <location>
        <begin position="78"/>
        <end position="82"/>
    </location>
    <ligand>
        <name>ATP</name>
        <dbReference type="ChEBI" id="CHEBI:30616"/>
    </ligand>
</feature>
<dbReference type="AlphaFoldDB" id="A0A1N7FB75"/>
<protein>
    <recommendedName>
        <fullName evidence="5">ORC1-type DNA replication protein</fullName>
    </recommendedName>
</protein>
<dbReference type="SMART" id="SM01074">
    <property type="entry name" value="Cdc6_C"/>
    <property type="match status" value="1"/>
</dbReference>
<name>A0A1N7FB75_9EURY</name>
<dbReference type="PANTHER" id="PTHR10763">
    <property type="entry name" value="CELL DIVISION CONTROL PROTEIN 6-RELATED"/>
    <property type="match status" value="1"/>
</dbReference>